<sequence length="374" mass="41217">MDIPTDDLLFGQYFPRLGDSKRKLSDPSSSAKRLRPLVAMLEGKDCSVEFSILQSVSKVAFCDAEKFEHLSQKVFNEAEGVLVWDAIPLGKEQLKKFKALKCIVKIGYGLQNVDLQVAGQMGIAVCQITGIGIEEAADSTLGLILDMFRKSKLVELNFSSKNLSWKITETTRKFGATIPRIRGKTLGIIGLGRVGRAVAMRAITFGFNVIFYDPNLEDGHDKVYGITRVNVLDELLAKSDCVTLHCGFNASSKRIISKSALEIMRPEAFLVNITDGRFIDEVALSVALHSGRLGGAALDTYESNPACGPLTYAPNLMRGGRTAYFSKDSLFEFRQAAALEMKTFIEEGVTSQKLRHLKNRKYLSLAEAQNISVD</sequence>
<comment type="similarity">
    <text evidence="1">Belongs to the D-isomer specific 2-hydroxyacid dehydrogenase family.</text>
</comment>
<keyword evidence="5" id="KW-1185">Reference proteome</keyword>
<evidence type="ECO:0000259" key="2">
    <source>
        <dbReference type="Pfam" id="PF00389"/>
    </source>
</evidence>
<dbReference type="PANTHER" id="PTHR46029:SF7">
    <property type="entry name" value="C-TERMINAL-BINDING PROTEIN"/>
    <property type="match status" value="1"/>
</dbReference>
<dbReference type="EMBL" id="CAXLJM020000025">
    <property type="protein sequence ID" value="CAL8092360.1"/>
    <property type="molecule type" value="Genomic_DNA"/>
</dbReference>
<dbReference type="InterPro" id="IPR006140">
    <property type="entry name" value="D-isomer_DH_NAD-bd"/>
</dbReference>
<dbReference type="Proteomes" id="UP001642540">
    <property type="component" value="Unassembled WGS sequence"/>
</dbReference>
<reference evidence="4 5" key="1">
    <citation type="submission" date="2024-08" db="EMBL/GenBank/DDBJ databases">
        <authorList>
            <person name="Cucini C."/>
            <person name="Frati F."/>
        </authorList>
    </citation>
    <scope>NUCLEOTIDE SEQUENCE [LARGE SCALE GENOMIC DNA]</scope>
</reference>
<dbReference type="SUPFAM" id="SSF51735">
    <property type="entry name" value="NAD(P)-binding Rossmann-fold domains"/>
    <property type="match status" value="1"/>
</dbReference>
<dbReference type="InterPro" id="IPR006139">
    <property type="entry name" value="D-isomer_2_OHA_DH_cat_dom"/>
</dbReference>
<dbReference type="PROSITE" id="PS00065">
    <property type="entry name" value="D_2_HYDROXYACID_DH_1"/>
    <property type="match status" value="1"/>
</dbReference>
<dbReference type="InterPro" id="IPR029752">
    <property type="entry name" value="D-isomer_DH_CS1"/>
</dbReference>
<evidence type="ECO:0000313" key="4">
    <source>
        <dbReference type="EMBL" id="CAL8092360.1"/>
    </source>
</evidence>
<gene>
    <name evidence="4" type="ORF">ODALV1_LOCUS8191</name>
</gene>
<name>A0ABP1Q9D3_9HEXA</name>
<dbReference type="Pfam" id="PF00389">
    <property type="entry name" value="2-Hacid_dh"/>
    <property type="match status" value="1"/>
</dbReference>
<dbReference type="SUPFAM" id="SSF52283">
    <property type="entry name" value="Formate/glycerate dehydrogenase catalytic domain-like"/>
    <property type="match status" value="1"/>
</dbReference>
<protein>
    <recommendedName>
        <fullName evidence="6">C-terminal-binding protein</fullName>
    </recommendedName>
</protein>
<evidence type="ECO:0000313" key="5">
    <source>
        <dbReference type="Proteomes" id="UP001642540"/>
    </source>
</evidence>
<dbReference type="Pfam" id="PF02826">
    <property type="entry name" value="2-Hacid_dh_C"/>
    <property type="match status" value="1"/>
</dbReference>
<feature type="domain" description="D-isomer specific 2-hydroxyacid dehydrogenase catalytic" evidence="2">
    <location>
        <begin position="48"/>
        <end position="350"/>
    </location>
</feature>
<feature type="domain" description="D-isomer specific 2-hydroxyacid dehydrogenase NAD-binding" evidence="3">
    <location>
        <begin position="142"/>
        <end position="316"/>
    </location>
</feature>
<evidence type="ECO:0008006" key="6">
    <source>
        <dbReference type="Google" id="ProtNLM"/>
    </source>
</evidence>
<dbReference type="InterPro" id="IPR051638">
    <property type="entry name" value="CTBP_dehydrogenase"/>
</dbReference>
<comment type="caution">
    <text evidence="4">The sequence shown here is derived from an EMBL/GenBank/DDBJ whole genome shotgun (WGS) entry which is preliminary data.</text>
</comment>
<keyword evidence="1" id="KW-0560">Oxidoreductase</keyword>
<evidence type="ECO:0000259" key="3">
    <source>
        <dbReference type="Pfam" id="PF02826"/>
    </source>
</evidence>
<evidence type="ECO:0000256" key="1">
    <source>
        <dbReference type="RuleBase" id="RU003719"/>
    </source>
</evidence>
<organism evidence="4 5">
    <name type="scientific">Orchesella dallaii</name>
    <dbReference type="NCBI Taxonomy" id="48710"/>
    <lineage>
        <taxon>Eukaryota</taxon>
        <taxon>Metazoa</taxon>
        <taxon>Ecdysozoa</taxon>
        <taxon>Arthropoda</taxon>
        <taxon>Hexapoda</taxon>
        <taxon>Collembola</taxon>
        <taxon>Entomobryomorpha</taxon>
        <taxon>Entomobryoidea</taxon>
        <taxon>Orchesellidae</taxon>
        <taxon>Orchesellinae</taxon>
        <taxon>Orchesella</taxon>
    </lineage>
</organism>
<dbReference type="PANTHER" id="PTHR46029">
    <property type="entry name" value="C-TERMINAL-BINDING PROTEIN"/>
    <property type="match status" value="1"/>
</dbReference>
<dbReference type="InterPro" id="IPR036291">
    <property type="entry name" value="NAD(P)-bd_dom_sf"/>
</dbReference>
<dbReference type="Gene3D" id="3.40.50.720">
    <property type="entry name" value="NAD(P)-binding Rossmann-like Domain"/>
    <property type="match status" value="2"/>
</dbReference>
<proteinExistence type="inferred from homology"/>
<accession>A0ABP1Q9D3</accession>